<dbReference type="Proteomes" id="UP000230390">
    <property type="component" value="Unassembled WGS sequence"/>
</dbReference>
<feature type="DNA-binding region" description="H-T-H motif" evidence="2">
    <location>
        <begin position="51"/>
        <end position="70"/>
    </location>
</feature>
<dbReference type="InterPro" id="IPR041474">
    <property type="entry name" value="NicS_C"/>
</dbReference>
<dbReference type="InterPro" id="IPR009057">
    <property type="entry name" value="Homeodomain-like_sf"/>
</dbReference>
<gene>
    <name evidence="5" type="ORF">CR105_13765</name>
</gene>
<evidence type="ECO:0000256" key="2">
    <source>
        <dbReference type="PROSITE-ProRule" id="PRU00335"/>
    </source>
</evidence>
<dbReference type="InterPro" id="IPR036271">
    <property type="entry name" value="Tet_transcr_reg_TetR-rel_C_sf"/>
</dbReference>
<evidence type="ECO:0000259" key="4">
    <source>
        <dbReference type="PROSITE" id="PS50977"/>
    </source>
</evidence>
<dbReference type="SUPFAM" id="SSF46689">
    <property type="entry name" value="Homeodomain-like"/>
    <property type="match status" value="1"/>
</dbReference>
<dbReference type="Pfam" id="PF00440">
    <property type="entry name" value="TetR_N"/>
    <property type="match status" value="1"/>
</dbReference>
<dbReference type="AlphaFoldDB" id="A0A2G8TEP1"/>
<dbReference type="InterPro" id="IPR050109">
    <property type="entry name" value="HTH-type_TetR-like_transc_reg"/>
</dbReference>
<dbReference type="OrthoDB" id="2356263at2"/>
<dbReference type="PANTHER" id="PTHR30328">
    <property type="entry name" value="TRANSCRIPTIONAL REPRESSOR"/>
    <property type="match status" value="1"/>
</dbReference>
<dbReference type="PROSITE" id="PS50977">
    <property type="entry name" value="HTH_TETR_2"/>
    <property type="match status" value="1"/>
</dbReference>
<dbReference type="EMBL" id="PDOC01000007">
    <property type="protein sequence ID" value="PIL44517.1"/>
    <property type="molecule type" value="Genomic_DNA"/>
</dbReference>
<evidence type="ECO:0000313" key="6">
    <source>
        <dbReference type="Proteomes" id="UP000230390"/>
    </source>
</evidence>
<name>A0A2G8TEP1_9BURK</name>
<sequence length="227" mass="25418">MNAKTTTAAKKTPVKKAKAPRAEAAEEDGTRATILNVAIQEFSRHGLSGARIDTIAAETGANKGMIYYYFGGKEGLYVAALEESYRRFRRVESEFHLDDLPPVPALRTIVASTFDYHAQHPEFIRMVMTENINNGEYVRKIAELQQINRPAIALLDRLCKRGIAEGVFRSDLDPVDLHMSISALSFYNVSNQHTFSFIFGRDLTAPAVHSARRDSVVDMILRFVRAP</sequence>
<dbReference type="GO" id="GO:0003677">
    <property type="term" value="F:DNA binding"/>
    <property type="evidence" value="ECO:0007669"/>
    <property type="project" value="UniProtKB-UniRule"/>
</dbReference>
<dbReference type="InterPro" id="IPR001647">
    <property type="entry name" value="HTH_TetR"/>
</dbReference>
<keyword evidence="6" id="KW-1185">Reference proteome</keyword>
<evidence type="ECO:0000256" key="3">
    <source>
        <dbReference type="SAM" id="MobiDB-lite"/>
    </source>
</evidence>
<dbReference type="PRINTS" id="PR00455">
    <property type="entry name" value="HTHTETR"/>
</dbReference>
<evidence type="ECO:0000256" key="1">
    <source>
        <dbReference type="ARBA" id="ARBA00023125"/>
    </source>
</evidence>
<proteinExistence type="predicted"/>
<dbReference type="PANTHER" id="PTHR30328:SF54">
    <property type="entry name" value="HTH-TYPE TRANSCRIPTIONAL REPRESSOR SCO4008"/>
    <property type="match status" value="1"/>
</dbReference>
<feature type="domain" description="HTH tetR-type" evidence="4">
    <location>
        <begin position="28"/>
        <end position="88"/>
    </location>
</feature>
<dbReference type="SUPFAM" id="SSF48498">
    <property type="entry name" value="Tetracyclin repressor-like, C-terminal domain"/>
    <property type="match status" value="1"/>
</dbReference>
<keyword evidence="1 2" id="KW-0238">DNA-binding</keyword>
<dbReference type="Pfam" id="PF17938">
    <property type="entry name" value="TetR_C_29"/>
    <property type="match status" value="1"/>
</dbReference>
<comment type="caution">
    <text evidence="5">The sequence shown here is derived from an EMBL/GenBank/DDBJ whole genome shotgun (WGS) entry which is preliminary data.</text>
</comment>
<accession>A0A2G8TEP1</accession>
<evidence type="ECO:0000313" key="5">
    <source>
        <dbReference type="EMBL" id="PIL44517.1"/>
    </source>
</evidence>
<protein>
    <submittedName>
        <fullName evidence="5">TetR family transcriptional regulator</fullName>
    </submittedName>
</protein>
<dbReference type="Gene3D" id="1.10.357.10">
    <property type="entry name" value="Tetracycline Repressor, domain 2"/>
    <property type="match status" value="1"/>
</dbReference>
<reference evidence="5 6" key="1">
    <citation type="submission" date="2017-10" db="EMBL/GenBank/DDBJ databases">
        <title>Massilia psychrophilum sp. nov., a novel purple-pigmented bacterium isolated from Tianshan glacier, Xinjiang Municipality, China.</title>
        <authorList>
            <person name="Wang H."/>
        </authorList>
    </citation>
    <scope>NUCLEOTIDE SEQUENCE [LARGE SCALE GENOMIC DNA]</scope>
    <source>
        <strain evidence="5 6">JCM 30074</strain>
    </source>
</reference>
<feature type="region of interest" description="Disordered" evidence="3">
    <location>
        <begin position="1"/>
        <end position="26"/>
    </location>
</feature>
<organism evidence="5 6">
    <name type="scientific">Massilia eurypsychrophila</name>
    <dbReference type="NCBI Taxonomy" id="1485217"/>
    <lineage>
        <taxon>Bacteria</taxon>
        <taxon>Pseudomonadati</taxon>
        <taxon>Pseudomonadota</taxon>
        <taxon>Betaproteobacteria</taxon>
        <taxon>Burkholderiales</taxon>
        <taxon>Oxalobacteraceae</taxon>
        <taxon>Telluria group</taxon>
        <taxon>Massilia</taxon>
    </lineage>
</organism>
<feature type="compositionally biased region" description="Low complexity" evidence="3">
    <location>
        <begin position="1"/>
        <end position="11"/>
    </location>
</feature>